<gene>
    <name evidence="2" type="ORF">ACFQ2X_04925</name>
</gene>
<keyword evidence="3" id="KW-1185">Reference proteome</keyword>
<reference evidence="3" key="1">
    <citation type="journal article" date="2019" name="Int. J. Syst. Evol. Microbiol.">
        <title>The Global Catalogue of Microorganisms (GCM) 10K type strain sequencing project: providing services to taxonomists for standard genome sequencing and annotation.</title>
        <authorList>
            <consortium name="The Broad Institute Genomics Platform"/>
            <consortium name="The Broad Institute Genome Sequencing Center for Infectious Disease"/>
            <person name="Wu L."/>
            <person name="Ma J."/>
        </authorList>
    </citation>
    <scope>NUCLEOTIDE SEQUENCE [LARGE SCALE GENOMIC DNA]</scope>
    <source>
        <strain evidence="3">CCUG 54356</strain>
    </source>
</reference>
<accession>A0ABW3U6D7</accession>
<feature type="coiled-coil region" evidence="1">
    <location>
        <begin position="51"/>
        <end position="96"/>
    </location>
</feature>
<protein>
    <submittedName>
        <fullName evidence="2">Spy/CpxP family protein refolding chaperone</fullName>
    </submittedName>
</protein>
<evidence type="ECO:0000313" key="2">
    <source>
        <dbReference type="EMBL" id="MFD1215934.1"/>
    </source>
</evidence>
<dbReference type="EMBL" id="JBHTLR010000005">
    <property type="protein sequence ID" value="MFD1215934.1"/>
    <property type="molecule type" value="Genomic_DNA"/>
</dbReference>
<dbReference type="Proteomes" id="UP001597264">
    <property type="component" value="Unassembled WGS sequence"/>
</dbReference>
<name>A0ABW3U6D7_9GAMM</name>
<evidence type="ECO:0000313" key="3">
    <source>
        <dbReference type="Proteomes" id="UP001597264"/>
    </source>
</evidence>
<dbReference type="RefSeq" id="WP_230436232.1">
    <property type="nucleotide sequence ID" value="NZ_CP087715.1"/>
</dbReference>
<dbReference type="Gene3D" id="1.20.120.1490">
    <property type="match status" value="1"/>
</dbReference>
<dbReference type="Pfam" id="PF07813">
    <property type="entry name" value="LTXXQ"/>
    <property type="match status" value="1"/>
</dbReference>
<organism evidence="2 3">
    <name type="scientific">Microbulbifer celer</name>
    <dbReference type="NCBI Taxonomy" id="435905"/>
    <lineage>
        <taxon>Bacteria</taxon>
        <taxon>Pseudomonadati</taxon>
        <taxon>Pseudomonadota</taxon>
        <taxon>Gammaproteobacteria</taxon>
        <taxon>Cellvibrionales</taxon>
        <taxon>Microbulbiferaceae</taxon>
        <taxon>Microbulbifer</taxon>
    </lineage>
</organism>
<comment type="caution">
    <text evidence="2">The sequence shown here is derived from an EMBL/GenBank/DDBJ whole genome shotgun (WGS) entry which is preliminary data.</text>
</comment>
<keyword evidence="1" id="KW-0175">Coiled coil</keyword>
<dbReference type="InterPro" id="IPR012899">
    <property type="entry name" value="LTXXQ"/>
</dbReference>
<proteinExistence type="predicted"/>
<sequence>MKFWKAAAGCVAIVGLIAVLPVQADGRVVPYLASEHSGGHKDRFEAFWEKVEEKLDLRKEQKRELKSYRDATKEERKTLKEESKKLKKQIKSALESGSDQSTLDKLGAQLGQLHIKRMELSHKYRKKFAEVLDDSQKAKLEKFKSDHSRKWNDDDSDDD</sequence>
<evidence type="ECO:0000256" key="1">
    <source>
        <dbReference type="SAM" id="Coils"/>
    </source>
</evidence>